<dbReference type="AlphaFoldDB" id="A0A7J0FLI2"/>
<reference evidence="2 3" key="1">
    <citation type="submission" date="2019-07" db="EMBL/GenBank/DDBJ databases">
        <title>De Novo Assembly of kiwifruit Actinidia rufa.</title>
        <authorList>
            <person name="Sugita-Konishi S."/>
            <person name="Sato K."/>
            <person name="Mori E."/>
            <person name="Abe Y."/>
            <person name="Kisaki G."/>
            <person name="Hamano K."/>
            <person name="Suezawa K."/>
            <person name="Otani M."/>
            <person name="Fukuda T."/>
            <person name="Manabe T."/>
            <person name="Gomi K."/>
            <person name="Tabuchi M."/>
            <person name="Akimitsu K."/>
            <person name="Kataoka I."/>
        </authorList>
    </citation>
    <scope>NUCLEOTIDE SEQUENCE [LARGE SCALE GENOMIC DNA]</scope>
    <source>
        <strain evidence="3">cv. Fuchu</strain>
    </source>
</reference>
<gene>
    <name evidence="2" type="ORF">Acr_13g0009780</name>
</gene>
<dbReference type="EMBL" id="BJWL01000013">
    <property type="protein sequence ID" value="GFY99578.1"/>
    <property type="molecule type" value="Genomic_DNA"/>
</dbReference>
<evidence type="ECO:0000256" key="1">
    <source>
        <dbReference type="SAM" id="MobiDB-lite"/>
    </source>
</evidence>
<dbReference type="Proteomes" id="UP000585474">
    <property type="component" value="Unassembled WGS sequence"/>
</dbReference>
<evidence type="ECO:0000313" key="2">
    <source>
        <dbReference type="EMBL" id="GFY99578.1"/>
    </source>
</evidence>
<evidence type="ECO:0000313" key="3">
    <source>
        <dbReference type="Proteomes" id="UP000585474"/>
    </source>
</evidence>
<accession>A0A7J0FLI2</accession>
<dbReference type="OrthoDB" id="1362815at2759"/>
<feature type="region of interest" description="Disordered" evidence="1">
    <location>
        <begin position="97"/>
        <end position="126"/>
    </location>
</feature>
<sequence>MRQRELLEFRTPQHPIFGDQQLGRCFSIASQKSYPMSPSNKGMKGSTPSELATKSSLLMRKIPFSFLKLKPRSTSVPQRQAGEGFLAKLIMFSPRKEKSALGSGTKKKKRWLPRWNPENRWPQGWC</sequence>
<protein>
    <submittedName>
        <fullName evidence="2">Uncharacterized protein</fullName>
    </submittedName>
</protein>
<comment type="caution">
    <text evidence="2">The sequence shown here is derived from an EMBL/GenBank/DDBJ whole genome shotgun (WGS) entry which is preliminary data.</text>
</comment>
<name>A0A7J0FLI2_9ERIC</name>
<keyword evidence="3" id="KW-1185">Reference proteome</keyword>
<proteinExistence type="predicted"/>
<organism evidence="2 3">
    <name type="scientific">Actinidia rufa</name>
    <dbReference type="NCBI Taxonomy" id="165716"/>
    <lineage>
        <taxon>Eukaryota</taxon>
        <taxon>Viridiplantae</taxon>
        <taxon>Streptophyta</taxon>
        <taxon>Embryophyta</taxon>
        <taxon>Tracheophyta</taxon>
        <taxon>Spermatophyta</taxon>
        <taxon>Magnoliopsida</taxon>
        <taxon>eudicotyledons</taxon>
        <taxon>Gunneridae</taxon>
        <taxon>Pentapetalae</taxon>
        <taxon>asterids</taxon>
        <taxon>Ericales</taxon>
        <taxon>Actinidiaceae</taxon>
        <taxon>Actinidia</taxon>
    </lineage>
</organism>